<name>A0A4Y8X420_9MICC</name>
<evidence type="ECO:0000256" key="2">
    <source>
        <dbReference type="SAM" id="Phobius"/>
    </source>
</evidence>
<dbReference type="Proteomes" id="UP000560081">
    <property type="component" value="Unassembled WGS sequence"/>
</dbReference>
<keyword evidence="2" id="KW-0812">Transmembrane</keyword>
<protein>
    <submittedName>
        <fullName evidence="3">Uncharacterized protein</fullName>
    </submittedName>
</protein>
<evidence type="ECO:0000313" key="4">
    <source>
        <dbReference type="Proteomes" id="UP000560081"/>
    </source>
</evidence>
<keyword evidence="2" id="KW-0472">Membrane</keyword>
<keyword evidence="2" id="KW-1133">Transmembrane helix</keyword>
<keyword evidence="4" id="KW-1185">Reference proteome</keyword>
<dbReference type="AlphaFoldDB" id="A0A4Y8X420"/>
<organism evidence="3 4">
    <name type="scientific">Micrococcus flavus</name>
    <dbReference type="NCBI Taxonomy" id="384602"/>
    <lineage>
        <taxon>Bacteria</taxon>
        <taxon>Bacillati</taxon>
        <taxon>Actinomycetota</taxon>
        <taxon>Actinomycetes</taxon>
        <taxon>Micrococcales</taxon>
        <taxon>Micrococcaceae</taxon>
        <taxon>Micrococcus</taxon>
    </lineage>
</organism>
<feature type="compositionally biased region" description="Basic and acidic residues" evidence="1">
    <location>
        <begin position="59"/>
        <end position="73"/>
    </location>
</feature>
<dbReference type="EMBL" id="JACHMC010000001">
    <property type="protein sequence ID" value="MBB4882839.1"/>
    <property type="molecule type" value="Genomic_DNA"/>
</dbReference>
<evidence type="ECO:0000313" key="3">
    <source>
        <dbReference type="EMBL" id="MBB4882839.1"/>
    </source>
</evidence>
<comment type="caution">
    <text evidence="3">The sequence shown here is derived from an EMBL/GenBank/DDBJ whole genome shotgun (WGS) entry which is preliminary data.</text>
</comment>
<reference evidence="3 4" key="1">
    <citation type="submission" date="2020-08" db="EMBL/GenBank/DDBJ databases">
        <title>Sequencing the genomes of 1000 actinobacteria strains.</title>
        <authorList>
            <person name="Klenk H.-P."/>
        </authorList>
    </citation>
    <scope>NUCLEOTIDE SEQUENCE [LARGE SCALE GENOMIC DNA]</scope>
    <source>
        <strain evidence="3 4">DSM 19079</strain>
    </source>
</reference>
<gene>
    <name evidence="3" type="ORF">BJ976_001190</name>
</gene>
<accession>A0A4Y8X420</accession>
<proteinExistence type="predicted"/>
<feature type="compositionally biased region" description="Basic and acidic residues" evidence="1">
    <location>
        <begin position="139"/>
        <end position="148"/>
    </location>
</feature>
<feature type="region of interest" description="Disordered" evidence="1">
    <location>
        <begin position="21"/>
        <end position="203"/>
    </location>
</feature>
<feature type="compositionally biased region" description="Low complexity" evidence="1">
    <location>
        <begin position="182"/>
        <end position="194"/>
    </location>
</feature>
<dbReference type="RefSeq" id="WP_135027881.1">
    <property type="nucleotide sequence ID" value="NZ_BMLA01000001.1"/>
</dbReference>
<feature type="transmembrane region" description="Helical" evidence="2">
    <location>
        <begin position="208"/>
        <end position="229"/>
    </location>
</feature>
<evidence type="ECO:0000256" key="1">
    <source>
        <dbReference type="SAM" id="MobiDB-lite"/>
    </source>
</evidence>
<sequence length="230" mass="23791">MTTPHGSEGADREDELLRAVLAEETAADEAEHGRRDPISPAARARLRSGTAAPTPRQRPSVDDVDGRVDRARSVPETTAPGAVIGDEAAAPEPTSSAQVFIGADAETPDLARTWRHRPRLAGTPATAAEPPAEPEAAPEEARIDRRVEAFSPWTRLHSPQDDADSVSLVPSPRPAAATQGDAVAPAAPVTAPPARDGEPAGAGSRNRALLLLGALVLLALLVAVLVAALT</sequence>